<proteinExistence type="predicted"/>
<name>A0ABS2TSG1_9ACTN</name>
<evidence type="ECO:0000313" key="2">
    <source>
        <dbReference type="Proteomes" id="UP000749040"/>
    </source>
</evidence>
<keyword evidence="2" id="KW-1185">Reference proteome</keyword>
<protein>
    <submittedName>
        <fullName evidence="1">Uncharacterized protein</fullName>
    </submittedName>
</protein>
<evidence type="ECO:0000313" key="1">
    <source>
        <dbReference type="EMBL" id="MBM9506279.1"/>
    </source>
</evidence>
<gene>
    <name evidence="1" type="ORF">ITX44_17310</name>
</gene>
<comment type="caution">
    <text evidence="1">The sequence shown here is derived from an EMBL/GenBank/DDBJ whole genome shotgun (WGS) entry which is preliminary data.</text>
</comment>
<dbReference type="Proteomes" id="UP000749040">
    <property type="component" value="Unassembled WGS sequence"/>
</dbReference>
<dbReference type="EMBL" id="JADKYB010000008">
    <property type="protein sequence ID" value="MBM9506279.1"/>
    <property type="molecule type" value="Genomic_DNA"/>
</dbReference>
<reference evidence="1 2" key="1">
    <citation type="submission" date="2021-01" db="EMBL/GenBank/DDBJ databases">
        <title>Streptomyces acididurans sp. nov., isolated from a peat swamp forest soil.</title>
        <authorList>
            <person name="Chantavorakit T."/>
            <person name="Duangmal K."/>
        </authorList>
    </citation>
    <scope>NUCLEOTIDE SEQUENCE [LARGE SCALE GENOMIC DNA]</scope>
    <source>
        <strain evidence="1 2">KK5PA1</strain>
    </source>
</reference>
<accession>A0ABS2TSG1</accession>
<organism evidence="1 2">
    <name type="scientific">Actinacidiphila acididurans</name>
    <dbReference type="NCBI Taxonomy" id="2784346"/>
    <lineage>
        <taxon>Bacteria</taxon>
        <taxon>Bacillati</taxon>
        <taxon>Actinomycetota</taxon>
        <taxon>Actinomycetes</taxon>
        <taxon>Kitasatosporales</taxon>
        <taxon>Streptomycetaceae</taxon>
        <taxon>Actinacidiphila</taxon>
    </lineage>
</organism>
<sequence>MGYWGYLVVAKTERRAEELSALGEVHGRLRVNERLPGRWLVWEHPGEPGINGEQLAAALAQETGAPVLVGFVMDGDCVVIEAAGPVSGAWTACLGPRLMAGYLAEDGHLLEDWFLPPGQAASRSADWAREAGHTVDPAPLADLFRADVHPWAQDKFLGLLDAIGLRRA</sequence>